<protein>
    <submittedName>
        <fullName evidence="3">Glycopeptide antibiotics resistance protein</fullName>
    </submittedName>
</protein>
<feature type="transmembrane region" description="Helical" evidence="1">
    <location>
        <begin position="213"/>
        <end position="236"/>
    </location>
</feature>
<feature type="transmembrane region" description="Helical" evidence="1">
    <location>
        <begin position="170"/>
        <end position="192"/>
    </location>
</feature>
<feature type="transmembrane region" description="Helical" evidence="1">
    <location>
        <begin position="6"/>
        <end position="29"/>
    </location>
</feature>
<evidence type="ECO:0000313" key="4">
    <source>
        <dbReference type="Proteomes" id="UP000228758"/>
    </source>
</evidence>
<dbReference type="AlphaFoldDB" id="A0A2M9CLZ2"/>
<evidence type="ECO:0000313" key="3">
    <source>
        <dbReference type="EMBL" id="PJJ72921.1"/>
    </source>
</evidence>
<dbReference type="InterPro" id="IPR053150">
    <property type="entry name" value="Teicoplanin_resist-assoc"/>
</dbReference>
<feature type="transmembrane region" description="Helical" evidence="1">
    <location>
        <begin position="322"/>
        <end position="343"/>
    </location>
</feature>
<accession>A0A2M9CLZ2</accession>
<dbReference type="Pfam" id="PF04892">
    <property type="entry name" value="VanZ"/>
    <property type="match status" value="1"/>
</dbReference>
<keyword evidence="1" id="KW-0812">Transmembrane</keyword>
<sequence length="381" mass="40351">MGEWTWQAGFGVFGGLLLFGALLVPAVMVQYRRYGRISARRMLGAVALSIYGVALVAYTLLPLPSPEQACAADQSRLVNLIPFHFIDDIARENPGASPLGLATSRASLQVVLNVALFVPLGVFVRRYFHRGTLTTTIVGFAGSVLIELTQYTGLFGLYACSYRVADVDDVLANTLGAVLGGLVAPAVLWWMPRRRDLEATRLEPRPVSGWRRWLGMLLDVLIFGFISSVVSVAATLLRTLIAGTSEVAPHPIEHVVAHLVPGLLVFFVPALFGYGASLGQRIVFLAPVWDGAPGSTGQRLARASVTGGAYTLGLALGDFGGYAPFALLSVLTSLVVLVSFTSVPFTRGHRGLSGALTGADMADARALPHVPTATAALTPPG</sequence>
<organism evidence="3 4">
    <name type="scientific">Diaminobutyricimonas aerilata</name>
    <dbReference type="NCBI Taxonomy" id="1162967"/>
    <lineage>
        <taxon>Bacteria</taxon>
        <taxon>Bacillati</taxon>
        <taxon>Actinomycetota</taxon>
        <taxon>Actinomycetes</taxon>
        <taxon>Micrococcales</taxon>
        <taxon>Microbacteriaceae</taxon>
        <taxon>Diaminobutyricimonas</taxon>
    </lineage>
</organism>
<feature type="transmembrane region" description="Helical" evidence="1">
    <location>
        <begin position="300"/>
        <end position="316"/>
    </location>
</feature>
<proteinExistence type="predicted"/>
<dbReference type="EMBL" id="PGFF01000001">
    <property type="protein sequence ID" value="PJJ72921.1"/>
    <property type="molecule type" value="Genomic_DNA"/>
</dbReference>
<feature type="transmembrane region" description="Helical" evidence="1">
    <location>
        <begin position="106"/>
        <end position="124"/>
    </location>
</feature>
<dbReference type="PANTHER" id="PTHR36834">
    <property type="entry name" value="MEMBRANE PROTEIN-RELATED"/>
    <property type="match status" value="1"/>
</dbReference>
<dbReference type="InterPro" id="IPR006976">
    <property type="entry name" value="VanZ-like"/>
</dbReference>
<dbReference type="PANTHER" id="PTHR36834:SF1">
    <property type="entry name" value="INTEGRAL MEMBRANE PROTEIN"/>
    <property type="match status" value="1"/>
</dbReference>
<keyword evidence="4" id="KW-1185">Reference proteome</keyword>
<keyword evidence="1" id="KW-1133">Transmembrane helix</keyword>
<feature type="transmembrane region" description="Helical" evidence="1">
    <location>
        <begin position="256"/>
        <end position="279"/>
    </location>
</feature>
<reference evidence="3 4" key="1">
    <citation type="submission" date="2017-11" db="EMBL/GenBank/DDBJ databases">
        <title>Genomic Encyclopedia of Archaeal and Bacterial Type Strains, Phase II (KMG-II): From Individual Species to Whole Genera.</title>
        <authorList>
            <person name="Goeker M."/>
        </authorList>
    </citation>
    <scope>NUCLEOTIDE SEQUENCE [LARGE SCALE GENOMIC DNA]</scope>
    <source>
        <strain evidence="3 4">DSM 27393</strain>
    </source>
</reference>
<keyword evidence="1" id="KW-0472">Membrane</keyword>
<dbReference type="RefSeq" id="WP_100365064.1">
    <property type="nucleotide sequence ID" value="NZ_PGFF01000001.1"/>
</dbReference>
<gene>
    <name evidence="3" type="ORF">CLV46_2500</name>
</gene>
<feature type="domain" description="VanZ-like" evidence="2">
    <location>
        <begin position="50"/>
        <end position="185"/>
    </location>
</feature>
<comment type="caution">
    <text evidence="3">The sequence shown here is derived from an EMBL/GenBank/DDBJ whole genome shotgun (WGS) entry which is preliminary data.</text>
</comment>
<feature type="transmembrane region" description="Helical" evidence="1">
    <location>
        <begin position="41"/>
        <end position="61"/>
    </location>
</feature>
<dbReference type="OrthoDB" id="4822551at2"/>
<feature type="transmembrane region" description="Helical" evidence="1">
    <location>
        <begin position="136"/>
        <end position="158"/>
    </location>
</feature>
<evidence type="ECO:0000256" key="1">
    <source>
        <dbReference type="SAM" id="Phobius"/>
    </source>
</evidence>
<name>A0A2M9CLZ2_9MICO</name>
<evidence type="ECO:0000259" key="2">
    <source>
        <dbReference type="Pfam" id="PF04892"/>
    </source>
</evidence>
<dbReference type="Proteomes" id="UP000228758">
    <property type="component" value="Unassembled WGS sequence"/>
</dbReference>